<evidence type="ECO:0000259" key="2">
    <source>
        <dbReference type="Pfam" id="PF00892"/>
    </source>
</evidence>
<keyword evidence="1" id="KW-0472">Membrane</keyword>
<evidence type="ECO:0000313" key="3">
    <source>
        <dbReference type="EMBL" id="SVC34110.1"/>
    </source>
</evidence>
<proteinExistence type="predicted"/>
<dbReference type="GO" id="GO:0016020">
    <property type="term" value="C:membrane"/>
    <property type="evidence" value="ECO:0007669"/>
    <property type="project" value="InterPro"/>
</dbReference>
<feature type="domain" description="EamA" evidence="2">
    <location>
        <begin position="2"/>
        <end position="90"/>
    </location>
</feature>
<reference evidence="3" key="1">
    <citation type="submission" date="2018-05" db="EMBL/GenBank/DDBJ databases">
        <authorList>
            <person name="Lanie J.A."/>
            <person name="Ng W.-L."/>
            <person name="Kazmierczak K.M."/>
            <person name="Andrzejewski T.M."/>
            <person name="Davidsen T.M."/>
            <person name="Wayne K.J."/>
            <person name="Tettelin H."/>
            <person name="Glass J.I."/>
            <person name="Rusch D."/>
            <person name="Podicherti R."/>
            <person name="Tsui H.-C.T."/>
            <person name="Winkler M.E."/>
        </authorList>
    </citation>
    <scope>NUCLEOTIDE SEQUENCE</scope>
</reference>
<organism evidence="3">
    <name type="scientific">marine metagenome</name>
    <dbReference type="NCBI Taxonomy" id="408172"/>
    <lineage>
        <taxon>unclassified sequences</taxon>
        <taxon>metagenomes</taxon>
        <taxon>ecological metagenomes</taxon>
    </lineage>
</organism>
<keyword evidence="1" id="KW-0812">Transmembrane</keyword>
<gene>
    <name evidence="3" type="ORF">METZ01_LOCUS286964</name>
</gene>
<protein>
    <recommendedName>
        <fullName evidence="2">EamA domain-containing protein</fullName>
    </recommendedName>
</protein>
<accession>A0A382LBR8</accession>
<dbReference type="AlphaFoldDB" id="A0A382LBR8"/>
<name>A0A382LBR8_9ZZZZ</name>
<feature type="transmembrane region" description="Helical" evidence="1">
    <location>
        <begin position="55"/>
        <end position="77"/>
    </location>
</feature>
<sequence length="91" mass="10159">MVLLSAIWGSAFIAIKVSVEKIHPISVASLRLIIGAIVLYIYFKFKNLNFNLSTQILVIIFFIALIGNFIPFALISWSEIYIQSNTAGLLL</sequence>
<dbReference type="InterPro" id="IPR000620">
    <property type="entry name" value="EamA_dom"/>
</dbReference>
<dbReference type="Pfam" id="PF00892">
    <property type="entry name" value="EamA"/>
    <property type="match status" value="1"/>
</dbReference>
<evidence type="ECO:0000256" key="1">
    <source>
        <dbReference type="SAM" id="Phobius"/>
    </source>
</evidence>
<dbReference type="EMBL" id="UINC01086031">
    <property type="protein sequence ID" value="SVC34110.1"/>
    <property type="molecule type" value="Genomic_DNA"/>
</dbReference>
<feature type="non-terminal residue" evidence="3">
    <location>
        <position position="91"/>
    </location>
</feature>
<feature type="transmembrane region" description="Helical" evidence="1">
    <location>
        <begin position="24"/>
        <end position="43"/>
    </location>
</feature>
<keyword evidence="1" id="KW-1133">Transmembrane helix</keyword>